<organism evidence="2 3">
    <name type="scientific">Acanthosepion pharaonis</name>
    <name type="common">Pharaoh cuttlefish</name>
    <name type="synonym">Sepia pharaonis</name>
    <dbReference type="NCBI Taxonomy" id="158019"/>
    <lineage>
        <taxon>Eukaryota</taxon>
        <taxon>Metazoa</taxon>
        <taxon>Spiralia</taxon>
        <taxon>Lophotrochozoa</taxon>
        <taxon>Mollusca</taxon>
        <taxon>Cephalopoda</taxon>
        <taxon>Coleoidea</taxon>
        <taxon>Decapodiformes</taxon>
        <taxon>Sepiida</taxon>
        <taxon>Sepiina</taxon>
        <taxon>Sepiidae</taxon>
        <taxon>Acanthosepion</taxon>
    </lineage>
</organism>
<sequence>MGFRQTNRVARRASGDGEDRQLAGFGSYRFSCNRDDVNTILSRRILASGLSDKLPLSPSLTTRSSQSSPASISRSSPASSSSSSAAAAEQPSFISRPTSFNQQQQSSPASSSSSAGRPASFSSSRAVQLQLAAAADRPSFTSSSSRLHDMHYRVITNVLLLELLSCDPARQSYQGRTDYTSAVRVDPLSPQAPTRSLHKYRHPGIDWTSNIAVPSAYLQAVALKPDNAPSKLHDRTTTNDYLYILVPDYLIKFRCNNHHIYLKLGEEKDGKKESMVRTREKITTSYSDNERAPLTVGSPSTNKACIGPLLRVPISEKAKSANPTTLSPKSSNPSFVLLQPKQLSDCFYCCPLTAGQVIPMFTRYNPHPHPLETGSTAPSKASSTNSLSDSPYTTFFFCMFINHPWRSVGLPL</sequence>
<gene>
    <name evidence="2" type="ORF">SPHA_60260</name>
</gene>
<evidence type="ECO:0000256" key="1">
    <source>
        <dbReference type="SAM" id="MobiDB-lite"/>
    </source>
</evidence>
<feature type="region of interest" description="Disordered" evidence="1">
    <location>
        <begin position="1"/>
        <end position="20"/>
    </location>
</feature>
<keyword evidence="3" id="KW-1185">Reference proteome</keyword>
<dbReference type="EMBL" id="CAHIKZ030004182">
    <property type="protein sequence ID" value="CAE1308383.1"/>
    <property type="molecule type" value="Genomic_DNA"/>
</dbReference>
<dbReference type="Proteomes" id="UP000597762">
    <property type="component" value="Unassembled WGS sequence"/>
</dbReference>
<evidence type="ECO:0000313" key="2">
    <source>
        <dbReference type="EMBL" id="CAE1308383.1"/>
    </source>
</evidence>
<name>A0A812DXD4_ACAPH</name>
<proteinExistence type="predicted"/>
<reference evidence="2" key="1">
    <citation type="submission" date="2021-01" db="EMBL/GenBank/DDBJ databases">
        <authorList>
            <person name="Li R."/>
            <person name="Bekaert M."/>
        </authorList>
    </citation>
    <scope>NUCLEOTIDE SEQUENCE</scope>
    <source>
        <strain evidence="2">Farmed</strain>
    </source>
</reference>
<dbReference type="AlphaFoldDB" id="A0A812DXD4"/>
<feature type="compositionally biased region" description="Low complexity" evidence="1">
    <location>
        <begin position="99"/>
        <end position="120"/>
    </location>
</feature>
<protein>
    <submittedName>
        <fullName evidence="2">Uncharacterized protein</fullName>
    </submittedName>
</protein>
<accession>A0A812DXD4</accession>
<feature type="compositionally biased region" description="Low complexity" evidence="1">
    <location>
        <begin position="55"/>
        <end position="92"/>
    </location>
</feature>
<evidence type="ECO:0000313" key="3">
    <source>
        <dbReference type="Proteomes" id="UP000597762"/>
    </source>
</evidence>
<feature type="region of interest" description="Disordered" evidence="1">
    <location>
        <begin position="52"/>
        <end position="120"/>
    </location>
</feature>
<comment type="caution">
    <text evidence="2">The sequence shown here is derived from an EMBL/GenBank/DDBJ whole genome shotgun (WGS) entry which is preliminary data.</text>
</comment>